<organism evidence="7 8">
    <name type="scientific">Lapidilactobacillus concavus DSM 17758</name>
    <dbReference type="NCBI Taxonomy" id="1423735"/>
    <lineage>
        <taxon>Bacteria</taxon>
        <taxon>Bacillati</taxon>
        <taxon>Bacillota</taxon>
        <taxon>Bacilli</taxon>
        <taxon>Lactobacillales</taxon>
        <taxon>Lactobacillaceae</taxon>
        <taxon>Lapidilactobacillus</taxon>
    </lineage>
</organism>
<dbReference type="PANTHER" id="PTHR43026">
    <property type="entry name" value="2-HYDROXYACID DEHYDROGENASE HOMOLOG 1-RELATED"/>
    <property type="match status" value="1"/>
</dbReference>
<dbReference type="InterPro" id="IPR029753">
    <property type="entry name" value="D-isomer_DH_CS"/>
</dbReference>
<dbReference type="PROSITE" id="PS00671">
    <property type="entry name" value="D_2_HYDROXYACID_DH_3"/>
    <property type="match status" value="1"/>
</dbReference>
<keyword evidence="8" id="KW-1185">Reference proteome</keyword>
<dbReference type="Pfam" id="PF02826">
    <property type="entry name" value="2-Hacid_dh_C"/>
    <property type="match status" value="1"/>
</dbReference>
<dbReference type="PROSITE" id="PS00065">
    <property type="entry name" value="D_2_HYDROXYACID_DH_1"/>
    <property type="match status" value="1"/>
</dbReference>
<evidence type="ECO:0000259" key="6">
    <source>
        <dbReference type="Pfam" id="PF02826"/>
    </source>
</evidence>
<dbReference type="PANTHER" id="PTHR43026:SF1">
    <property type="entry name" value="2-HYDROXYACID DEHYDROGENASE HOMOLOG 1-RELATED"/>
    <property type="match status" value="1"/>
</dbReference>
<evidence type="ECO:0000256" key="4">
    <source>
        <dbReference type="RuleBase" id="RU003719"/>
    </source>
</evidence>
<dbReference type="Pfam" id="PF00389">
    <property type="entry name" value="2-Hacid_dh"/>
    <property type="match status" value="1"/>
</dbReference>
<dbReference type="Gene3D" id="3.40.50.720">
    <property type="entry name" value="NAD(P)-binding Rossmann-like Domain"/>
    <property type="match status" value="2"/>
</dbReference>
<dbReference type="InterPro" id="IPR036291">
    <property type="entry name" value="NAD(P)-bd_dom_sf"/>
</dbReference>
<evidence type="ECO:0000256" key="1">
    <source>
        <dbReference type="ARBA" id="ARBA00005854"/>
    </source>
</evidence>
<feature type="domain" description="D-isomer specific 2-hydroxyacid dehydrogenase NAD-binding" evidence="6">
    <location>
        <begin position="111"/>
        <end position="298"/>
    </location>
</feature>
<name>A0A0R1VTM9_9LACO</name>
<protein>
    <submittedName>
        <fullName evidence="7">D-lactate dehydrogenase</fullName>
    </submittedName>
</protein>
<evidence type="ECO:0000259" key="5">
    <source>
        <dbReference type="Pfam" id="PF00389"/>
    </source>
</evidence>
<sequence length="331" mass="35926">MKITAYGVNQTETTFLQQLAQERGFELTLVKEWASAENLDLAAGSAAINSLQTGPYDEPLFAKMAALHIPLLALRNVGTDNIDFAAAKKYGIQISNVPVYSPETITEFVLMSALRLLRRSKEMDLAISAGELNPAKKMVGRQLSTQVVGVVGTGHIGYTVATLMHQIGAEVIAYDAYPRKDAPDWLHYQSSLETLLQRADVLTLHVPGLKANDHLLNAERLAMLPDDAIVINTGRGNLIDTAALINALNTGKLAGAAIDTFEFESTIEDQIQSGQAPSESHYLQLQDMPNVIMTPHIAYHSLGAVENMVKIAIDNIFSFTQDGSLINPVEG</sequence>
<dbReference type="GO" id="GO:0051287">
    <property type="term" value="F:NAD binding"/>
    <property type="evidence" value="ECO:0007669"/>
    <property type="project" value="InterPro"/>
</dbReference>
<dbReference type="EMBL" id="AZFX01000060">
    <property type="protein sequence ID" value="KRM09047.1"/>
    <property type="molecule type" value="Genomic_DNA"/>
</dbReference>
<dbReference type="STRING" id="1423735.FC15_GL001845"/>
<reference evidence="7 8" key="1">
    <citation type="journal article" date="2015" name="Genome Announc.">
        <title>Expanding the biotechnology potential of lactobacilli through comparative genomics of 213 strains and associated genera.</title>
        <authorList>
            <person name="Sun Z."/>
            <person name="Harris H.M."/>
            <person name="McCann A."/>
            <person name="Guo C."/>
            <person name="Argimon S."/>
            <person name="Zhang W."/>
            <person name="Yang X."/>
            <person name="Jeffery I.B."/>
            <person name="Cooney J.C."/>
            <person name="Kagawa T.F."/>
            <person name="Liu W."/>
            <person name="Song Y."/>
            <person name="Salvetti E."/>
            <person name="Wrobel A."/>
            <person name="Rasinkangas P."/>
            <person name="Parkhill J."/>
            <person name="Rea M.C."/>
            <person name="O'Sullivan O."/>
            <person name="Ritari J."/>
            <person name="Douillard F.P."/>
            <person name="Paul Ross R."/>
            <person name="Yang R."/>
            <person name="Briner A.E."/>
            <person name="Felis G.E."/>
            <person name="de Vos W.M."/>
            <person name="Barrangou R."/>
            <person name="Klaenhammer T.R."/>
            <person name="Caufield P.W."/>
            <person name="Cui Y."/>
            <person name="Zhang H."/>
            <person name="O'Toole P.W."/>
        </authorList>
    </citation>
    <scope>NUCLEOTIDE SEQUENCE [LARGE SCALE GENOMIC DNA]</scope>
    <source>
        <strain evidence="7 8">DSM 17758</strain>
    </source>
</reference>
<evidence type="ECO:0000256" key="2">
    <source>
        <dbReference type="ARBA" id="ARBA00023002"/>
    </source>
</evidence>
<dbReference type="InterPro" id="IPR006139">
    <property type="entry name" value="D-isomer_2_OHA_DH_cat_dom"/>
</dbReference>
<gene>
    <name evidence="7" type="ORF">FC15_GL001845</name>
</gene>
<dbReference type="SUPFAM" id="SSF51735">
    <property type="entry name" value="NAD(P)-binding Rossmann-fold domains"/>
    <property type="match status" value="1"/>
</dbReference>
<dbReference type="PATRIC" id="fig|1423735.3.peg.1918"/>
<evidence type="ECO:0000313" key="7">
    <source>
        <dbReference type="EMBL" id="KRM09047.1"/>
    </source>
</evidence>
<dbReference type="PROSITE" id="PS00670">
    <property type="entry name" value="D_2_HYDROXYACID_DH_2"/>
    <property type="match status" value="1"/>
</dbReference>
<dbReference type="InterPro" id="IPR058205">
    <property type="entry name" value="D-LDH-like"/>
</dbReference>
<accession>A0A0R1VTM9</accession>
<dbReference type="AlphaFoldDB" id="A0A0R1VTM9"/>
<evidence type="ECO:0000256" key="3">
    <source>
        <dbReference type="ARBA" id="ARBA00023027"/>
    </source>
</evidence>
<comment type="similarity">
    <text evidence="1 4">Belongs to the D-isomer specific 2-hydroxyacid dehydrogenase family.</text>
</comment>
<evidence type="ECO:0000313" key="8">
    <source>
        <dbReference type="Proteomes" id="UP000051315"/>
    </source>
</evidence>
<dbReference type="GO" id="GO:0008720">
    <property type="term" value="F:D-lactate dehydrogenase (NAD+) activity"/>
    <property type="evidence" value="ECO:0007669"/>
    <property type="project" value="TreeGrafter"/>
</dbReference>
<keyword evidence="2 4" id="KW-0560">Oxidoreductase</keyword>
<dbReference type="InterPro" id="IPR029752">
    <property type="entry name" value="D-isomer_DH_CS1"/>
</dbReference>
<proteinExistence type="inferred from homology"/>
<dbReference type="SUPFAM" id="SSF52283">
    <property type="entry name" value="Formate/glycerate dehydrogenase catalytic domain-like"/>
    <property type="match status" value="1"/>
</dbReference>
<keyword evidence="3" id="KW-0520">NAD</keyword>
<feature type="domain" description="D-isomer specific 2-hydroxyacid dehydrogenase catalytic" evidence="5">
    <location>
        <begin position="10"/>
        <end position="329"/>
    </location>
</feature>
<comment type="caution">
    <text evidence="7">The sequence shown here is derived from an EMBL/GenBank/DDBJ whole genome shotgun (WGS) entry which is preliminary data.</text>
</comment>
<dbReference type="Proteomes" id="UP000051315">
    <property type="component" value="Unassembled WGS sequence"/>
</dbReference>
<dbReference type="InterPro" id="IPR006140">
    <property type="entry name" value="D-isomer_DH_NAD-bd"/>
</dbReference>
<dbReference type="RefSeq" id="WP_057824938.1">
    <property type="nucleotide sequence ID" value="NZ_AZFX01000060.1"/>
</dbReference>